<dbReference type="AlphaFoldDB" id="A0AAW9QC67"/>
<evidence type="ECO:0000256" key="1">
    <source>
        <dbReference type="ARBA" id="ARBA00007177"/>
    </source>
</evidence>
<comment type="subunit">
    <text evidence="3">UreD, UreF and UreG form a complex that acts as a GTP-hydrolysis-dependent molecular chaperone, activating the urease apoprotein by helping to assemble the nickel containing metallocenter of UreC. The UreE protein probably delivers the nickel.</text>
</comment>
<organism evidence="4 5">
    <name type="scientific">Aquincola agrisoli</name>
    <dbReference type="NCBI Taxonomy" id="3119538"/>
    <lineage>
        <taxon>Bacteria</taxon>
        <taxon>Pseudomonadati</taxon>
        <taxon>Pseudomonadota</taxon>
        <taxon>Betaproteobacteria</taxon>
        <taxon>Burkholderiales</taxon>
        <taxon>Sphaerotilaceae</taxon>
        <taxon>Aquincola</taxon>
    </lineage>
</organism>
<accession>A0AAW9QC67</accession>
<dbReference type="PANTHER" id="PTHR33643">
    <property type="entry name" value="UREASE ACCESSORY PROTEIN D"/>
    <property type="match status" value="1"/>
</dbReference>
<evidence type="ECO:0000256" key="3">
    <source>
        <dbReference type="HAMAP-Rule" id="MF_01384"/>
    </source>
</evidence>
<reference evidence="4 5" key="1">
    <citation type="submission" date="2024-02" db="EMBL/GenBank/DDBJ databases">
        <title>Genome sequence of Aquincola sp. MAHUQ-54.</title>
        <authorList>
            <person name="Huq M.A."/>
        </authorList>
    </citation>
    <scope>NUCLEOTIDE SEQUENCE [LARGE SCALE GENOMIC DNA]</scope>
    <source>
        <strain evidence="4 5">MAHUQ-54</strain>
    </source>
</reference>
<evidence type="ECO:0000313" key="5">
    <source>
        <dbReference type="Proteomes" id="UP001336250"/>
    </source>
</evidence>
<keyword evidence="3" id="KW-0963">Cytoplasm</keyword>
<dbReference type="Pfam" id="PF01774">
    <property type="entry name" value="UreD"/>
    <property type="match status" value="1"/>
</dbReference>
<keyword evidence="5" id="KW-1185">Reference proteome</keyword>
<sequence>MGWTGHLQLHYTRDGERTVALDRHEGPLRVLQRLYPEGPAVCHHVLVHPPGGVVGGDVLRLDARLEPGTHALITTPGATRFYRSAGEPALQSCDCRVEAGARLEWLPLEAIAYSGCEAENRMRFDLAPGGEMMGWDVLALGLPATGAAFAHGRFRQHLELPGRWLERATIAAADAALLDSPLGLAGRRVMATLWFAAGEPLAAARRDALLDAARQVCEGHAAACPAGASAPQPEVVVLRVLAGRVEPALNLLTAVWAAWRGAAWQMPAPLPRIWRT</sequence>
<gene>
    <name evidence="3" type="primary">ureD</name>
    <name evidence="4" type="ORF">V4F39_02820</name>
</gene>
<comment type="caution">
    <text evidence="4">The sequence shown here is derived from an EMBL/GenBank/DDBJ whole genome shotgun (WGS) entry which is preliminary data.</text>
</comment>
<dbReference type="Proteomes" id="UP001336250">
    <property type="component" value="Unassembled WGS sequence"/>
</dbReference>
<dbReference type="GO" id="GO:0016151">
    <property type="term" value="F:nickel cation binding"/>
    <property type="evidence" value="ECO:0007669"/>
    <property type="project" value="UniProtKB-UniRule"/>
</dbReference>
<dbReference type="InterPro" id="IPR002669">
    <property type="entry name" value="UreD"/>
</dbReference>
<dbReference type="HAMAP" id="MF_01384">
    <property type="entry name" value="UreD"/>
    <property type="match status" value="1"/>
</dbReference>
<comment type="subcellular location">
    <subcellularLocation>
        <location evidence="3">Cytoplasm</location>
    </subcellularLocation>
</comment>
<proteinExistence type="inferred from homology"/>
<dbReference type="RefSeq" id="WP_332287720.1">
    <property type="nucleotide sequence ID" value="NZ_JAZIBG010000009.1"/>
</dbReference>
<name>A0AAW9QC67_9BURK</name>
<evidence type="ECO:0000313" key="4">
    <source>
        <dbReference type="EMBL" id="MEF7612827.1"/>
    </source>
</evidence>
<keyword evidence="2 3" id="KW-0143">Chaperone</keyword>
<comment type="function">
    <text evidence="3">Required for maturation of urease via the functional incorporation of the urease nickel metallocenter.</text>
</comment>
<keyword evidence="3" id="KW-0996">Nickel insertion</keyword>
<comment type="similarity">
    <text evidence="1 3">Belongs to the UreD family.</text>
</comment>
<evidence type="ECO:0000256" key="2">
    <source>
        <dbReference type="ARBA" id="ARBA00023186"/>
    </source>
</evidence>
<protein>
    <recommendedName>
        <fullName evidence="3">Urease accessory protein UreD</fullName>
    </recommendedName>
</protein>
<dbReference type="PANTHER" id="PTHR33643:SF1">
    <property type="entry name" value="UREASE ACCESSORY PROTEIN D"/>
    <property type="match status" value="1"/>
</dbReference>
<dbReference type="EMBL" id="JAZIBG010000009">
    <property type="protein sequence ID" value="MEF7612827.1"/>
    <property type="molecule type" value="Genomic_DNA"/>
</dbReference>
<dbReference type="GO" id="GO:0005737">
    <property type="term" value="C:cytoplasm"/>
    <property type="evidence" value="ECO:0007669"/>
    <property type="project" value="UniProtKB-SubCell"/>
</dbReference>